<evidence type="ECO:0000256" key="1">
    <source>
        <dbReference type="ARBA" id="ARBA00022737"/>
    </source>
</evidence>
<dbReference type="InterPro" id="IPR002110">
    <property type="entry name" value="Ankyrin_rpt"/>
</dbReference>
<organism evidence="4 5">
    <name type="scientific">Aspergillus glaucus CBS 516.65</name>
    <dbReference type="NCBI Taxonomy" id="1160497"/>
    <lineage>
        <taxon>Eukaryota</taxon>
        <taxon>Fungi</taxon>
        <taxon>Dikarya</taxon>
        <taxon>Ascomycota</taxon>
        <taxon>Pezizomycotina</taxon>
        <taxon>Eurotiomycetes</taxon>
        <taxon>Eurotiomycetidae</taxon>
        <taxon>Eurotiales</taxon>
        <taxon>Aspergillaceae</taxon>
        <taxon>Aspergillus</taxon>
        <taxon>Aspergillus subgen. Aspergillus</taxon>
    </lineage>
</organism>
<dbReference type="SMART" id="SM00248">
    <property type="entry name" value="ANK"/>
    <property type="match status" value="4"/>
</dbReference>
<protein>
    <submittedName>
        <fullName evidence="4">Uncharacterized protein</fullName>
    </submittedName>
</protein>
<name>A0A1L9VF63_ASPGL</name>
<dbReference type="OrthoDB" id="4772757at2759"/>
<evidence type="ECO:0000256" key="3">
    <source>
        <dbReference type="PROSITE-ProRule" id="PRU00023"/>
    </source>
</evidence>
<evidence type="ECO:0000313" key="5">
    <source>
        <dbReference type="Proteomes" id="UP000184300"/>
    </source>
</evidence>
<accession>A0A1L9VF63</accession>
<gene>
    <name evidence="4" type="ORF">ASPGLDRAFT_37284</name>
</gene>
<sequence length="186" mass="20209">MRSKRNELHILTPTKEDELLQVERWAHPVSRAAWRGSLDVVLLAVGYGVDPDYQNPAGNTPLALAAYSGHIDVVYFLLSHGARPGLKDIYRNNSPLTHAAGEGHGEVGKRPLIHAARQCRPDTVKLLIECGADFNMVNHKGDSVLSAAARTGDVPLLQLLLDLGVDMDLCVLFGQCTSTIAMQSSF</sequence>
<dbReference type="Proteomes" id="UP000184300">
    <property type="component" value="Unassembled WGS sequence"/>
</dbReference>
<dbReference type="GeneID" id="34461062"/>
<keyword evidence="1" id="KW-0677">Repeat</keyword>
<keyword evidence="5" id="KW-1185">Reference proteome</keyword>
<dbReference type="InterPro" id="IPR050776">
    <property type="entry name" value="Ank_Repeat/CDKN_Inhibitor"/>
</dbReference>
<dbReference type="AlphaFoldDB" id="A0A1L9VF63"/>
<dbReference type="Pfam" id="PF12796">
    <property type="entry name" value="Ank_2"/>
    <property type="match status" value="2"/>
</dbReference>
<dbReference type="PROSITE" id="PS50297">
    <property type="entry name" value="ANK_REP_REGION"/>
    <property type="match status" value="3"/>
</dbReference>
<dbReference type="Gene3D" id="1.25.40.20">
    <property type="entry name" value="Ankyrin repeat-containing domain"/>
    <property type="match status" value="2"/>
</dbReference>
<keyword evidence="2 3" id="KW-0040">ANK repeat</keyword>
<feature type="repeat" description="ANK" evidence="3">
    <location>
        <begin position="57"/>
        <end position="89"/>
    </location>
</feature>
<feature type="repeat" description="ANK" evidence="3">
    <location>
        <begin position="140"/>
        <end position="168"/>
    </location>
</feature>
<dbReference type="STRING" id="1160497.A0A1L9VF63"/>
<dbReference type="PROSITE" id="PS50088">
    <property type="entry name" value="ANK_REPEAT"/>
    <property type="match status" value="3"/>
</dbReference>
<dbReference type="InterPro" id="IPR036770">
    <property type="entry name" value="Ankyrin_rpt-contain_sf"/>
</dbReference>
<dbReference type="SUPFAM" id="SSF48403">
    <property type="entry name" value="Ankyrin repeat"/>
    <property type="match status" value="1"/>
</dbReference>
<evidence type="ECO:0000256" key="2">
    <source>
        <dbReference type="ARBA" id="ARBA00023043"/>
    </source>
</evidence>
<dbReference type="EMBL" id="KV878902">
    <property type="protein sequence ID" value="OJJ82550.1"/>
    <property type="molecule type" value="Genomic_DNA"/>
</dbReference>
<dbReference type="RefSeq" id="XP_022399248.1">
    <property type="nucleotide sequence ID" value="XM_022544801.1"/>
</dbReference>
<dbReference type="PANTHER" id="PTHR24201">
    <property type="entry name" value="ANK_REP_REGION DOMAIN-CONTAINING PROTEIN"/>
    <property type="match status" value="1"/>
</dbReference>
<evidence type="ECO:0000313" key="4">
    <source>
        <dbReference type="EMBL" id="OJJ82550.1"/>
    </source>
</evidence>
<dbReference type="VEuPathDB" id="FungiDB:ASPGLDRAFT_37284"/>
<dbReference type="PRINTS" id="PR01415">
    <property type="entry name" value="ANKYRIN"/>
</dbReference>
<feature type="repeat" description="ANK" evidence="3">
    <location>
        <begin position="107"/>
        <end position="139"/>
    </location>
</feature>
<reference evidence="5" key="1">
    <citation type="journal article" date="2017" name="Genome Biol.">
        <title>Comparative genomics reveals high biological diversity and specific adaptations in the industrially and medically important fungal genus Aspergillus.</title>
        <authorList>
            <person name="de Vries R.P."/>
            <person name="Riley R."/>
            <person name="Wiebenga A."/>
            <person name="Aguilar-Osorio G."/>
            <person name="Amillis S."/>
            <person name="Uchima C.A."/>
            <person name="Anderluh G."/>
            <person name="Asadollahi M."/>
            <person name="Askin M."/>
            <person name="Barry K."/>
            <person name="Battaglia E."/>
            <person name="Bayram O."/>
            <person name="Benocci T."/>
            <person name="Braus-Stromeyer S.A."/>
            <person name="Caldana C."/>
            <person name="Canovas D."/>
            <person name="Cerqueira G.C."/>
            <person name="Chen F."/>
            <person name="Chen W."/>
            <person name="Choi C."/>
            <person name="Clum A."/>
            <person name="Dos Santos R.A."/>
            <person name="Damasio A.R."/>
            <person name="Diallinas G."/>
            <person name="Emri T."/>
            <person name="Fekete E."/>
            <person name="Flipphi M."/>
            <person name="Freyberg S."/>
            <person name="Gallo A."/>
            <person name="Gournas C."/>
            <person name="Habgood R."/>
            <person name="Hainaut M."/>
            <person name="Harispe M.L."/>
            <person name="Henrissat B."/>
            <person name="Hilden K.S."/>
            <person name="Hope R."/>
            <person name="Hossain A."/>
            <person name="Karabika E."/>
            <person name="Karaffa L."/>
            <person name="Karanyi Z."/>
            <person name="Krasevec N."/>
            <person name="Kuo A."/>
            <person name="Kusch H."/>
            <person name="LaButti K."/>
            <person name="Lagendijk E.L."/>
            <person name="Lapidus A."/>
            <person name="Levasseur A."/>
            <person name="Lindquist E."/>
            <person name="Lipzen A."/>
            <person name="Logrieco A.F."/>
            <person name="MacCabe A."/>
            <person name="Maekelae M.R."/>
            <person name="Malavazi I."/>
            <person name="Melin P."/>
            <person name="Meyer V."/>
            <person name="Mielnichuk N."/>
            <person name="Miskei M."/>
            <person name="Molnar A.P."/>
            <person name="Mule G."/>
            <person name="Ngan C.Y."/>
            <person name="Orejas M."/>
            <person name="Orosz E."/>
            <person name="Ouedraogo J.P."/>
            <person name="Overkamp K.M."/>
            <person name="Park H.-S."/>
            <person name="Perrone G."/>
            <person name="Piumi F."/>
            <person name="Punt P.J."/>
            <person name="Ram A.F."/>
            <person name="Ramon A."/>
            <person name="Rauscher S."/>
            <person name="Record E."/>
            <person name="Riano-Pachon D.M."/>
            <person name="Robert V."/>
            <person name="Roehrig J."/>
            <person name="Ruller R."/>
            <person name="Salamov A."/>
            <person name="Salih N.S."/>
            <person name="Samson R.A."/>
            <person name="Sandor E."/>
            <person name="Sanguinetti M."/>
            <person name="Schuetze T."/>
            <person name="Sepcic K."/>
            <person name="Shelest E."/>
            <person name="Sherlock G."/>
            <person name="Sophianopoulou V."/>
            <person name="Squina F.M."/>
            <person name="Sun H."/>
            <person name="Susca A."/>
            <person name="Todd R.B."/>
            <person name="Tsang A."/>
            <person name="Unkles S.E."/>
            <person name="van de Wiele N."/>
            <person name="van Rossen-Uffink D."/>
            <person name="Oliveira J.V."/>
            <person name="Vesth T.C."/>
            <person name="Visser J."/>
            <person name="Yu J.-H."/>
            <person name="Zhou M."/>
            <person name="Andersen M.R."/>
            <person name="Archer D.B."/>
            <person name="Baker S.E."/>
            <person name="Benoit I."/>
            <person name="Brakhage A.A."/>
            <person name="Braus G.H."/>
            <person name="Fischer R."/>
            <person name="Frisvad J.C."/>
            <person name="Goldman G.H."/>
            <person name="Houbraken J."/>
            <person name="Oakley B."/>
            <person name="Pocsi I."/>
            <person name="Scazzocchio C."/>
            <person name="Seiboth B."/>
            <person name="vanKuyk P.A."/>
            <person name="Wortman J."/>
            <person name="Dyer P.S."/>
            <person name="Grigoriev I.V."/>
        </authorList>
    </citation>
    <scope>NUCLEOTIDE SEQUENCE [LARGE SCALE GENOMIC DNA]</scope>
    <source>
        <strain evidence="5">CBS 516.65</strain>
    </source>
</reference>
<proteinExistence type="predicted"/>